<dbReference type="GO" id="GO:0016567">
    <property type="term" value="P:protein ubiquitination"/>
    <property type="evidence" value="ECO:0007669"/>
    <property type="project" value="TreeGrafter"/>
</dbReference>
<evidence type="ECO:0000259" key="2">
    <source>
        <dbReference type="PROSITE" id="PS50089"/>
    </source>
</evidence>
<dbReference type="GO" id="GO:0006511">
    <property type="term" value="P:ubiquitin-dependent protein catabolic process"/>
    <property type="evidence" value="ECO:0007669"/>
    <property type="project" value="TreeGrafter"/>
</dbReference>
<reference evidence="4 5" key="2">
    <citation type="submission" date="2024-05" db="EMBL/GenBank/DDBJ databases">
        <authorList>
            <person name="Chen Y."/>
            <person name="Shah S."/>
            <person name="Dougan E. K."/>
            <person name="Thang M."/>
            <person name="Chan C."/>
        </authorList>
    </citation>
    <scope>NUCLEOTIDE SEQUENCE [LARGE SCALE GENOMIC DNA]</scope>
</reference>
<dbReference type="InterPro" id="IPR001841">
    <property type="entry name" value="Znf_RING"/>
</dbReference>
<dbReference type="EMBL" id="CAMXCT020006600">
    <property type="protein sequence ID" value="CAL1170121.1"/>
    <property type="molecule type" value="Genomic_DNA"/>
</dbReference>
<gene>
    <name evidence="3" type="ORF">C1SCF055_LOCUS41451</name>
</gene>
<keyword evidence="5" id="KW-1185">Reference proteome</keyword>
<dbReference type="GO" id="GO:0008270">
    <property type="term" value="F:zinc ion binding"/>
    <property type="evidence" value="ECO:0007669"/>
    <property type="project" value="UniProtKB-KW"/>
</dbReference>
<keyword evidence="1" id="KW-0862">Zinc</keyword>
<dbReference type="AlphaFoldDB" id="A0A9P1DV15"/>
<dbReference type="PROSITE" id="PS50089">
    <property type="entry name" value="ZF_RING_2"/>
    <property type="match status" value="1"/>
</dbReference>
<name>A0A9P1DV15_9DINO</name>
<dbReference type="EMBL" id="CAMXCT030006600">
    <property type="protein sequence ID" value="CAL4804058.1"/>
    <property type="molecule type" value="Genomic_DNA"/>
</dbReference>
<evidence type="ECO:0000313" key="3">
    <source>
        <dbReference type="EMBL" id="CAI4016746.1"/>
    </source>
</evidence>
<accession>A0A9P1DV15</accession>
<evidence type="ECO:0000313" key="4">
    <source>
        <dbReference type="EMBL" id="CAL4804058.1"/>
    </source>
</evidence>
<dbReference type="EMBL" id="CAMXCT010006600">
    <property type="protein sequence ID" value="CAI4016746.1"/>
    <property type="molecule type" value="Genomic_DNA"/>
</dbReference>
<dbReference type="PANTHER" id="PTHR22696:SF1">
    <property type="entry name" value="E3 UBIQUITIN-PROTEIN LIGASE RNF26"/>
    <property type="match status" value="1"/>
</dbReference>
<dbReference type="Pfam" id="PF13920">
    <property type="entry name" value="zf-C3HC4_3"/>
    <property type="match status" value="1"/>
</dbReference>
<evidence type="ECO:0000313" key="5">
    <source>
        <dbReference type="Proteomes" id="UP001152797"/>
    </source>
</evidence>
<dbReference type="PANTHER" id="PTHR22696">
    <property type="entry name" value="E3 UBIQUITIN-PROTEIN LIGASE RNF26"/>
    <property type="match status" value="1"/>
</dbReference>
<proteinExistence type="predicted"/>
<dbReference type="OrthoDB" id="269872at2759"/>
<reference evidence="3" key="1">
    <citation type="submission" date="2022-10" db="EMBL/GenBank/DDBJ databases">
        <authorList>
            <person name="Chen Y."/>
            <person name="Dougan E. K."/>
            <person name="Chan C."/>
            <person name="Rhodes N."/>
            <person name="Thang M."/>
        </authorList>
    </citation>
    <scope>NUCLEOTIDE SEQUENCE</scope>
</reference>
<feature type="domain" description="RING-type" evidence="2">
    <location>
        <begin position="289"/>
        <end position="329"/>
    </location>
</feature>
<keyword evidence="1" id="KW-0863">Zinc-finger</keyword>
<keyword evidence="1" id="KW-0479">Metal-binding</keyword>
<dbReference type="InterPro" id="IPR013083">
    <property type="entry name" value="Znf_RING/FYVE/PHD"/>
</dbReference>
<organism evidence="3">
    <name type="scientific">Cladocopium goreaui</name>
    <dbReference type="NCBI Taxonomy" id="2562237"/>
    <lineage>
        <taxon>Eukaryota</taxon>
        <taxon>Sar</taxon>
        <taxon>Alveolata</taxon>
        <taxon>Dinophyceae</taxon>
        <taxon>Suessiales</taxon>
        <taxon>Symbiodiniaceae</taxon>
        <taxon>Cladocopium</taxon>
    </lineage>
</organism>
<protein>
    <recommendedName>
        <fullName evidence="2">RING-type domain-containing protein</fullName>
    </recommendedName>
</protein>
<dbReference type="SUPFAM" id="SSF57850">
    <property type="entry name" value="RING/U-box"/>
    <property type="match status" value="1"/>
</dbReference>
<evidence type="ECO:0000256" key="1">
    <source>
        <dbReference type="PROSITE-ProRule" id="PRU00175"/>
    </source>
</evidence>
<dbReference type="GO" id="GO:0061630">
    <property type="term" value="F:ubiquitin protein ligase activity"/>
    <property type="evidence" value="ECO:0007669"/>
    <property type="project" value="TreeGrafter"/>
</dbReference>
<sequence length="340" mass="37805">MGATTSLPELEACANEPRSVYHSIADFNRYTTPNGALLSAEGVLVDVPQPGAPCAVASKSGRIQALIPAGLNTEAIFPGDTLHFSIVKLRGRTFFVRLQLVRRGASGRVLCSHSCDDDLISYHRFLQCCGLAAQREQLARWSMTSSPVFRSYFQGCKVRWTGRIRSVLETDDGNVEVAVHMEVRGSCGDPICLLLEKALKNQGPRLEPGLWISFRAEILSQGGRFLWHTFRALQPVVLVEGPESTEDWEDEILEVSSEEFQADYVSHEATRKRALPVSDGEEETESRLCVVCQDVGKTHALIPCGHFCLCEHCAEHIVRQSPRVCPLCRRAVRSVVRIWE</sequence>
<dbReference type="Proteomes" id="UP001152797">
    <property type="component" value="Unassembled WGS sequence"/>
</dbReference>
<comment type="caution">
    <text evidence="3">The sequence shown here is derived from an EMBL/GenBank/DDBJ whole genome shotgun (WGS) entry which is preliminary data.</text>
</comment>
<dbReference type="Gene3D" id="3.30.40.10">
    <property type="entry name" value="Zinc/RING finger domain, C3HC4 (zinc finger)"/>
    <property type="match status" value="1"/>
</dbReference>